<proteinExistence type="predicted"/>
<sequence length="39" mass="4423">MLAEARPLGKFAYFIQRAIYICIQSNYRGATCNIAKLIT</sequence>
<protein>
    <submittedName>
        <fullName evidence="1">Predicted protein</fullName>
    </submittedName>
</protein>
<dbReference type="InParanoid" id="E5ADW3"/>
<gene>
    <name evidence="1" type="ORF">LEMA_uP001890.1</name>
</gene>
<evidence type="ECO:0000313" key="1">
    <source>
        <dbReference type="EMBL" id="CBY01402.1"/>
    </source>
</evidence>
<keyword evidence="2" id="KW-1185">Reference proteome</keyword>
<accession>E5ADW3</accession>
<dbReference type="HOGENOM" id="CLU_3320186_0_0_1"/>
<dbReference type="AlphaFoldDB" id="E5ADW3"/>
<dbReference type="Proteomes" id="UP000002668">
    <property type="component" value="Genome"/>
</dbReference>
<dbReference type="VEuPathDB" id="FungiDB:LEMA_uP001890.1"/>
<reference evidence="2" key="1">
    <citation type="journal article" date="2011" name="Nat. Commun.">
        <title>Effector diversification within compartments of the Leptosphaeria maculans genome affected by Repeat-Induced Point mutations.</title>
        <authorList>
            <person name="Rouxel T."/>
            <person name="Grandaubert J."/>
            <person name="Hane J.K."/>
            <person name="Hoede C."/>
            <person name="van de Wouw A.P."/>
            <person name="Couloux A."/>
            <person name="Dominguez V."/>
            <person name="Anthouard V."/>
            <person name="Bally P."/>
            <person name="Bourras S."/>
            <person name="Cozijnsen A.J."/>
            <person name="Ciuffetti L.M."/>
            <person name="Degrave A."/>
            <person name="Dilmaghani A."/>
            <person name="Duret L."/>
            <person name="Fudal I."/>
            <person name="Goodwin S.B."/>
            <person name="Gout L."/>
            <person name="Glaser N."/>
            <person name="Linglin J."/>
            <person name="Kema G.H.J."/>
            <person name="Lapalu N."/>
            <person name="Lawrence C.B."/>
            <person name="May K."/>
            <person name="Meyer M."/>
            <person name="Ollivier B."/>
            <person name="Poulain J."/>
            <person name="Schoch C.L."/>
            <person name="Simon A."/>
            <person name="Spatafora J.W."/>
            <person name="Stachowiak A."/>
            <person name="Turgeon B.G."/>
            <person name="Tyler B.M."/>
            <person name="Vincent D."/>
            <person name="Weissenbach J."/>
            <person name="Amselem J."/>
            <person name="Quesneville H."/>
            <person name="Oliver R.P."/>
            <person name="Wincker P."/>
            <person name="Balesdent M.-H."/>
            <person name="Howlett B.J."/>
        </authorList>
    </citation>
    <scope>NUCLEOTIDE SEQUENCE [LARGE SCALE GENOMIC DNA]</scope>
    <source>
        <strain evidence="2">JN3 / isolate v23.1.3 / race Av1-4-5-6-7-8</strain>
    </source>
</reference>
<organism evidence="1 2">
    <name type="scientific">Leptosphaeria maculans (strain JN3 / isolate v23.1.3 / race Av1-4-5-6-7-8)</name>
    <name type="common">Blackleg fungus</name>
    <name type="synonym">Phoma lingam</name>
    <dbReference type="NCBI Taxonomy" id="985895"/>
    <lineage>
        <taxon>Eukaryota</taxon>
        <taxon>Fungi</taxon>
        <taxon>Dikarya</taxon>
        <taxon>Ascomycota</taxon>
        <taxon>Pezizomycotina</taxon>
        <taxon>Dothideomycetes</taxon>
        <taxon>Pleosporomycetidae</taxon>
        <taxon>Pleosporales</taxon>
        <taxon>Pleosporineae</taxon>
        <taxon>Leptosphaeriaceae</taxon>
        <taxon>Plenodomus</taxon>
        <taxon>Plenodomus lingam/Leptosphaeria maculans species complex</taxon>
    </lineage>
</organism>
<dbReference type="EMBL" id="FP929139">
    <property type="protein sequence ID" value="CBY01402.1"/>
    <property type="molecule type" value="Genomic_DNA"/>
</dbReference>
<name>E5ADW3_LEPMJ</name>
<evidence type="ECO:0000313" key="2">
    <source>
        <dbReference type="Proteomes" id="UP000002668"/>
    </source>
</evidence>